<name>A0ABW5CRJ2_9HYPH</name>
<evidence type="ECO:0000313" key="2">
    <source>
        <dbReference type="Proteomes" id="UP001597371"/>
    </source>
</evidence>
<dbReference type="RefSeq" id="WP_209737382.1">
    <property type="nucleotide sequence ID" value="NZ_CP072611.1"/>
</dbReference>
<comment type="caution">
    <text evidence="1">The sequence shown here is derived from an EMBL/GenBank/DDBJ whole genome shotgun (WGS) entry which is preliminary data.</text>
</comment>
<reference evidence="2" key="1">
    <citation type="journal article" date="2019" name="Int. J. Syst. Evol. Microbiol.">
        <title>The Global Catalogue of Microorganisms (GCM) 10K type strain sequencing project: providing services to taxonomists for standard genome sequencing and annotation.</title>
        <authorList>
            <consortium name="The Broad Institute Genomics Platform"/>
            <consortium name="The Broad Institute Genome Sequencing Center for Infectious Disease"/>
            <person name="Wu L."/>
            <person name="Ma J."/>
        </authorList>
    </citation>
    <scope>NUCLEOTIDE SEQUENCE [LARGE SCALE GENOMIC DNA]</scope>
    <source>
        <strain evidence="2">ZS-35-S2</strain>
    </source>
</reference>
<dbReference type="Proteomes" id="UP001597371">
    <property type="component" value="Unassembled WGS sequence"/>
</dbReference>
<dbReference type="Gene3D" id="3.40.50.1820">
    <property type="entry name" value="alpha/beta hydrolase"/>
    <property type="match status" value="1"/>
</dbReference>
<keyword evidence="2" id="KW-1185">Reference proteome</keyword>
<dbReference type="InterPro" id="IPR029058">
    <property type="entry name" value="AB_hydrolase_fold"/>
</dbReference>
<dbReference type="Pfam" id="PF06821">
    <property type="entry name" value="Ser_hydrolase"/>
    <property type="match status" value="1"/>
</dbReference>
<keyword evidence="1" id="KW-0378">Hydrolase</keyword>
<dbReference type="SUPFAM" id="SSF53474">
    <property type="entry name" value="alpha/beta-Hydrolases"/>
    <property type="match status" value="1"/>
</dbReference>
<sequence>MIETLILPGLGGSGAGHWQREWASRDAAALVVEQEDWHRPVLAEWLHELEAQLIAAPGAVLVAHSLGCALVAALAGRPAASHVAGALLVAPADVAPLARSHADVRGFPEGPGERLPFPSILVASRNDPFMSFRRAEDHARAWGSALVDIGEAGHVNIDSGFGHWPDAVTLATGLRGREAAPGGLSAHREAARRWWTAVPGAPGPVHDAGFG</sequence>
<gene>
    <name evidence="1" type="ORF">ACFSKQ_15915</name>
</gene>
<dbReference type="InterPro" id="IPR010662">
    <property type="entry name" value="RBBP9/YdeN"/>
</dbReference>
<organism evidence="1 2">
    <name type="scientific">Aureimonas populi</name>
    <dbReference type="NCBI Taxonomy" id="1701758"/>
    <lineage>
        <taxon>Bacteria</taxon>
        <taxon>Pseudomonadati</taxon>
        <taxon>Pseudomonadota</taxon>
        <taxon>Alphaproteobacteria</taxon>
        <taxon>Hyphomicrobiales</taxon>
        <taxon>Aurantimonadaceae</taxon>
        <taxon>Aureimonas</taxon>
    </lineage>
</organism>
<accession>A0ABW5CRJ2</accession>
<dbReference type="GO" id="GO:0016787">
    <property type="term" value="F:hydrolase activity"/>
    <property type="evidence" value="ECO:0007669"/>
    <property type="project" value="UniProtKB-KW"/>
</dbReference>
<proteinExistence type="predicted"/>
<evidence type="ECO:0000313" key="1">
    <source>
        <dbReference type="EMBL" id="MFD2238941.1"/>
    </source>
</evidence>
<protein>
    <submittedName>
        <fullName evidence="1">RBBP9/YdeN family alpha/beta hydrolase</fullName>
    </submittedName>
</protein>
<dbReference type="EMBL" id="JBHUIJ010000022">
    <property type="protein sequence ID" value="MFD2238941.1"/>
    <property type="molecule type" value="Genomic_DNA"/>
</dbReference>